<accession>A0ABQ0DYQ3</accession>
<reference evidence="2 3" key="1">
    <citation type="journal article" date="2019" name="PLoS Negl. Trop. Dis.">
        <title>Whole genome sequencing of Entamoeba nuttalli reveals mammalian host-related molecular signatures and a novel octapeptide-repeat surface protein.</title>
        <authorList>
            <person name="Tanaka M."/>
            <person name="Makiuchi T."/>
            <person name="Komiyama T."/>
            <person name="Shiina T."/>
            <person name="Osaki K."/>
            <person name="Tachibana H."/>
        </authorList>
    </citation>
    <scope>NUCLEOTIDE SEQUENCE [LARGE SCALE GENOMIC DNA]</scope>
    <source>
        <strain evidence="2 3">P19-061405</strain>
    </source>
</reference>
<evidence type="ECO:0000313" key="3">
    <source>
        <dbReference type="Proteomes" id="UP001628156"/>
    </source>
</evidence>
<gene>
    <name evidence="2" type="ORF">ENUP19_0367G0028</name>
</gene>
<dbReference type="CDD" id="cd06093">
    <property type="entry name" value="PX_domain"/>
    <property type="match status" value="1"/>
</dbReference>
<sequence length="321" mass="37757">MLRSININMEINLIPIANTYEVDLKWCGYVHWNAGKRRYSDFLKLFELLCERYDEDDFPEFPGKLLVHSEEMLAERRYDLTLYCHSLLTSTMTFLDPIVVTFFKIPTSLLYLYLPKPINYYQQYKTILSQNSLRDIQNSALQTEIIEDEIGKRWLQNVRIISTALLQAPSDFQITVEEYINPMNGIIKIPDPFIITNDNIYEFNSKIRKVMGKAMELVEKVQQLLFNVPPQILNEIFELKVETQNCIDSVMYNKITLDRDSIDIRMLCYRTITDVDIILSDKLMPLLGKSAVVSSLGRIKQMFWMPYNDNGNFMRMEEVFN</sequence>
<dbReference type="PROSITE" id="PS50195">
    <property type="entry name" value="PX"/>
    <property type="match status" value="1"/>
</dbReference>
<evidence type="ECO:0000259" key="1">
    <source>
        <dbReference type="PROSITE" id="PS50195"/>
    </source>
</evidence>
<proteinExistence type="predicted"/>
<dbReference type="Gene3D" id="3.30.1520.10">
    <property type="entry name" value="Phox-like domain"/>
    <property type="match status" value="1"/>
</dbReference>
<organism evidence="2 3">
    <name type="scientific">Entamoeba nuttalli</name>
    <dbReference type="NCBI Taxonomy" id="412467"/>
    <lineage>
        <taxon>Eukaryota</taxon>
        <taxon>Amoebozoa</taxon>
        <taxon>Evosea</taxon>
        <taxon>Archamoebae</taxon>
        <taxon>Mastigamoebida</taxon>
        <taxon>Entamoebidae</taxon>
        <taxon>Entamoeba</taxon>
    </lineage>
</organism>
<comment type="caution">
    <text evidence="2">The sequence shown here is derived from an EMBL/GenBank/DDBJ whole genome shotgun (WGS) entry which is preliminary data.</text>
</comment>
<name>A0ABQ0DYQ3_9EUKA</name>
<dbReference type="SMART" id="SM00312">
    <property type="entry name" value="PX"/>
    <property type="match status" value="1"/>
</dbReference>
<dbReference type="SUPFAM" id="SSF64268">
    <property type="entry name" value="PX domain"/>
    <property type="match status" value="1"/>
</dbReference>
<keyword evidence="3" id="KW-1185">Reference proteome</keyword>
<feature type="domain" description="PX" evidence="1">
    <location>
        <begin position="1"/>
        <end position="110"/>
    </location>
</feature>
<protein>
    <recommendedName>
        <fullName evidence="1">PX domain-containing protein</fullName>
    </recommendedName>
</protein>
<evidence type="ECO:0000313" key="2">
    <source>
        <dbReference type="EMBL" id="GAB1227995.1"/>
    </source>
</evidence>
<dbReference type="EMBL" id="BAAFRS010000367">
    <property type="protein sequence ID" value="GAB1227995.1"/>
    <property type="molecule type" value="Genomic_DNA"/>
</dbReference>
<dbReference type="Proteomes" id="UP001628156">
    <property type="component" value="Unassembled WGS sequence"/>
</dbReference>
<dbReference type="InterPro" id="IPR001683">
    <property type="entry name" value="PX_dom"/>
</dbReference>
<dbReference type="InterPro" id="IPR036871">
    <property type="entry name" value="PX_dom_sf"/>
</dbReference>
<dbReference type="Pfam" id="PF00787">
    <property type="entry name" value="PX"/>
    <property type="match status" value="1"/>
</dbReference>